<dbReference type="Proteomes" id="UP000663671">
    <property type="component" value="Chromosome 1"/>
</dbReference>
<dbReference type="InterPro" id="IPR040976">
    <property type="entry name" value="Pkinase_fungal"/>
</dbReference>
<feature type="region of interest" description="Disordered" evidence="1">
    <location>
        <begin position="369"/>
        <end position="409"/>
    </location>
</feature>
<feature type="domain" description="Fungal-type protein kinase" evidence="2">
    <location>
        <begin position="476"/>
        <end position="518"/>
    </location>
</feature>
<name>A0A8A1MFV3_AJECA</name>
<feature type="compositionally biased region" description="Polar residues" evidence="1">
    <location>
        <begin position="71"/>
        <end position="85"/>
    </location>
</feature>
<feature type="compositionally biased region" description="Polar residues" evidence="1">
    <location>
        <begin position="372"/>
        <end position="382"/>
    </location>
</feature>
<dbReference type="EMBL" id="CP069114">
    <property type="protein sequence ID" value="QSS64030.1"/>
    <property type="molecule type" value="Genomic_DNA"/>
</dbReference>
<accession>A0A8A1MFV3</accession>
<dbReference type="PANTHER" id="PTHR38248">
    <property type="entry name" value="FUNK1 6"/>
    <property type="match status" value="1"/>
</dbReference>
<evidence type="ECO:0000256" key="1">
    <source>
        <dbReference type="SAM" id="MobiDB-lite"/>
    </source>
</evidence>
<sequence length="609" mass="68058">MGNFCAVWQLGRGTGGPIGPQKHPRKQPLKAPDTDIWKAVFDLITSVAQASQATRSTPPPPPRSSLIIPQTSHSRNTSSLANSSELPRDIDPFLRDELLGELHVNTPGLFAAYFDGIEGLSRAAQAVYQKCNTGIARSTMTRLSQFAEDHDLTRTPARRRLAQPAQPIAGSIAKRKLDYDIPSGARLVLARYAREVLSAQDDRRFVLGFTLCGPILRVWEFGRCGGIASDGININKDGLRFISVMLGFLFMDRSQLGFDPTVVTVNGRRCIEIECGREKECLVIDEVILRAQCIAGRATTCWRAHRKADDLQMPLVIKDSWQYSERDEEGELLRQATECGVTNGARYDSHVTVQVDGKDDDIQAIRKGLSIPTMNNQSNSLQELPKRSASNRGRKDPGNSVIGQKRSFDCMDPVFPPPSKRTQSNSLTKVSAEGKPLNRVHRRVIVRDYGIPIFKSSSKVALLKGIELCIEGEQRDGYSGARGKTGTRAFMAIGVLYGENHSFMHDLESFFWVLFWICVHYEGPGRGSEVGDFEEWNYMSTERLAGSKKGVIDDEGDFLRIATDNFTPYYQPLVSWVNRLRRIVFPGGRRWKKPNPNLGLDMRRVIQEV</sequence>
<feature type="region of interest" description="Disordered" evidence="1">
    <location>
        <begin position="12"/>
        <end position="31"/>
    </location>
</feature>
<feature type="region of interest" description="Disordered" evidence="1">
    <location>
        <begin position="50"/>
        <end position="86"/>
    </location>
</feature>
<evidence type="ECO:0000313" key="4">
    <source>
        <dbReference type="Proteomes" id="UP000663671"/>
    </source>
</evidence>
<dbReference type="OrthoDB" id="4177776at2759"/>
<protein>
    <recommendedName>
        <fullName evidence="2">Fungal-type protein kinase domain-containing protein</fullName>
    </recommendedName>
</protein>
<dbReference type="AlphaFoldDB" id="A0A8A1MFV3"/>
<feature type="domain" description="Fungal-type protein kinase" evidence="2">
    <location>
        <begin position="179"/>
        <end position="474"/>
    </location>
</feature>
<dbReference type="VEuPathDB" id="FungiDB:I7I51_01091"/>
<evidence type="ECO:0000313" key="3">
    <source>
        <dbReference type="EMBL" id="QSS64030.1"/>
    </source>
</evidence>
<gene>
    <name evidence="3" type="ORF">I7I51_01091</name>
</gene>
<dbReference type="PANTHER" id="PTHR38248:SF2">
    <property type="entry name" value="FUNK1 11"/>
    <property type="match status" value="1"/>
</dbReference>
<reference evidence="3" key="1">
    <citation type="submission" date="2021-01" db="EMBL/GenBank/DDBJ databases">
        <title>Chromosome-level genome assembly of a human fungal pathogen reveals clustering of transcriptionally co-regulated genes.</title>
        <authorList>
            <person name="Voorhies M."/>
            <person name="Cohen S."/>
            <person name="Shea T.P."/>
            <person name="Petrus S."/>
            <person name="Munoz J.F."/>
            <person name="Poplawski S."/>
            <person name="Goldman W.E."/>
            <person name="Michael T."/>
            <person name="Cuomo C.A."/>
            <person name="Sil A."/>
            <person name="Beyhan S."/>
        </authorList>
    </citation>
    <scope>NUCLEOTIDE SEQUENCE</scope>
    <source>
        <strain evidence="3">WU24</strain>
    </source>
</reference>
<organism evidence="3 4">
    <name type="scientific">Ajellomyces capsulatus</name>
    <name type="common">Darling's disease fungus</name>
    <name type="synonym">Histoplasma capsulatum</name>
    <dbReference type="NCBI Taxonomy" id="5037"/>
    <lineage>
        <taxon>Eukaryota</taxon>
        <taxon>Fungi</taxon>
        <taxon>Dikarya</taxon>
        <taxon>Ascomycota</taxon>
        <taxon>Pezizomycotina</taxon>
        <taxon>Eurotiomycetes</taxon>
        <taxon>Eurotiomycetidae</taxon>
        <taxon>Onygenales</taxon>
        <taxon>Ajellomycetaceae</taxon>
        <taxon>Histoplasma</taxon>
    </lineage>
</organism>
<evidence type="ECO:0000259" key="2">
    <source>
        <dbReference type="Pfam" id="PF17667"/>
    </source>
</evidence>
<dbReference type="Pfam" id="PF17667">
    <property type="entry name" value="Pkinase_fungal"/>
    <property type="match status" value="2"/>
</dbReference>
<proteinExistence type="predicted"/>